<dbReference type="GO" id="GO:0045116">
    <property type="term" value="P:protein neddylation"/>
    <property type="evidence" value="ECO:0007669"/>
    <property type="project" value="UniProtKB-UniRule"/>
</dbReference>
<dbReference type="VEuPathDB" id="CryptoDB:Vbra_22674"/>
<evidence type="ECO:0000256" key="3">
    <source>
        <dbReference type="ARBA" id="ARBA00015407"/>
    </source>
</evidence>
<organism evidence="7 8">
    <name type="scientific">Vitrella brassicaformis (strain CCMP3155)</name>
    <dbReference type="NCBI Taxonomy" id="1169540"/>
    <lineage>
        <taxon>Eukaryota</taxon>
        <taxon>Sar</taxon>
        <taxon>Alveolata</taxon>
        <taxon>Colpodellida</taxon>
        <taxon>Vitrellaceae</taxon>
        <taxon>Vitrella</taxon>
    </lineage>
</organism>
<proteinExistence type="inferred from homology"/>
<feature type="domain" description="THIF-type NAD/FAD binding fold" evidence="6">
    <location>
        <begin position="7"/>
        <end position="538"/>
    </location>
</feature>
<dbReference type="InterPro" id="IPR035985">
    <property type="entry name" value="Ubiquitin-activating_enz"/>
</dbReference>
<evidence type="ECO:0000313" key="8">
    <source>
        <dbReference type="Proteomes" id="UP000041254"/>
    </source>
</evidence>
<comment type="pathway">
    <text evidence="1 5">Protein modification; protein neddylation.</text>
</comment>
<dbReference type="PIRSF" id="PIRSF039099">
    <property type="entry name" value="APP-BP1"/>
    <property type="match status" value="1"/>
</dbReference>
<evidence type="ECO:0000256" key="5">
    <source>
        <dbReference type="PIRNR" id="PIRNR039099"/>
    </source>
</evidence>
<dbReference type="PANTHER" id="PTHR10953">
    <property type="entry name" value="UBIQUITIN-ACTIVATING ENZYME E1"/>
    <property type="match status" value="1"/>
</dbReference>
<dbReference type="GO" id="GO:0005737">
    <property type="term" value="C:cytoplasm"/>
    <property type="evidence" value="ECO:0007669"/>
    <property type="project" value="TreeGrafter"/>
</dbReference>
<accession>A0A0G4G654</accession>
<dbReference type="Pfam" id="PF00899">
    <property type="entry name" value="ThiF"/>
    <property type="match status" value="1"/>
</dbReference>
<evidence type="ECO:0000256" key="2">
    <source>
        <dbReference type="ARBA" id="ARBA00006868"/>
    </source>
</evidence>
<name>A0A0G4G654_VITBC</name>
<dbReference type="STRING" id="1169540.A0A0G4G654"/>
<dbReference type="PANTHER" id="PTHR10953:SF29">
    <property type="entry name" value="NEDD8-ACTIVATING ENZYME E1 REGULATORY SUBUNIT"/>
    <property type="match status" value="1"/>
</dbReference>
<sequence length="559" mass="61962">MATDDKYDRQLRMWGPHGQKALAEASVCCVGSNAIATETLKNLVLPGVAHLTIVDEAVVESADLGQNFFVEMQDVGHSRAKAALKHLLELNPDVKGEAVQQSVTSLLEKDEGFFQQFTLIIAAQTPQRDAVALCELCHRYNKAFIHLRGVGFIGTIRLFAREHAVIETKNESDFGDLRLTEPFKELKSYAMSVDVSSSSMDEVKHAHVPYVVILLKALEQFRNNYNGRLPSTAEEKETFKQFILAMRRSDKEVNFDEALKHMFKAFKAYTIDSSVKAILDDAKSISGHEPNNTAFWIVAKAVAQFESACGRLPLSGTLPDMTADTDSFIKLQSIYRQRAEGDVAAVRASVSSFLSGTDGDSGAGTAVMGVINGMRDINETHHHHPTKIDDEYIQRFCKHAHSIALFRYRTLAEETKPDTAMKDNIRESYDEFTADETSSEVPWYLALAAWEVFREEKGYVAGAKTDHDHSDDTLAGDVEALKGCARRVCTALDLPADAVPDKYLQELVRYGGCELHTTASFLGGVASQEAVKLITKQWIPLQNTLIWNGLHSRGAVLEL</sequence>
<dbReference type="AlphaFoldDB" id="A0A0G4G654"/>
<dbReference type="Gene3D" id="3.40.50.720">
    <property type="entry name" value="NAD(P)-binding Rossmann-like Domain"/>
    <property type="match status" value="2"/>
</dbReference>
<dbReference type="EMBL" id="CDMY01000575">
    <property type="protein sequence ID" value="CEM23995.1"/>
    <property type="molecule type" value="Genomic_DNA"/>
</dbReference>
<protein>
    <recommendedName>
        <fullName evidence="3 5">NEDD8-activating enzyme E1 regulatory subunit</fullName>
    </recommendedName>
</protein>
<dbReference type="SUPFAM" id="SSF69572">
    <property type="entry name" value="Activating enzymes of the ubiquitin-like proteins"/>
    <property type="match status" value="1"/>
</dbReference>
<evidence type="ECO:0000256" key="4">
    <source>
        <dbReference type="ARBA" id="ARBA00022786"/>
    </source>
</evidence>
<gene>
    <name evidence="7" type="ORF">Vbra_22674</name>
</gene>
<dbReference type="InterPro" id="IPR045886">
    <property type="entry name" value="ThiF/MoeB/HesA"/>
</dbReference>
<dbReference type="InterPro" id="IPR000594">
    <property type="entry name" value="ThiF_NAD_FAD-bd"/>
</dbReference>
<dbReference type="PhylomeDB" id="A0A0G4G654"/>
<dbReference type="InParanoid" id="A0A0G4G654"/>
<dbReference type="OMA" id="KLITHQY"/>
<dbReference type="UniPathway" id="UPA00885"/>
<comment type="similarity">
    <text evidence="2 5">Belongs to the ubiquitin-activating E1 family. ULA1 subfamily.</text>
</comment>
<dbReference type="GO" id="GO:0019781">
    <property type="term" value="F:NEDD8 activating enzyme activity"/>
    <property type="evidence" value="ECO:0007669"/>
    <property type="project" value="UniProtKB-UniRule"/>
</dbReference>
<reference evidence="7 8" key="1">
    <citation type="submission" date="2014-11" db="EMBL/GenBank/DDBJ databases">
        <authorList>
            <person name="Zhu J."/>
            <person name="Qi W."/>
            <person name="Song R."/>
        </authorList>
    </citation>
    <scope>NUCLEOTIDE SEQUENCE [LARGE SCALE GENOMIC DNA]</scope>
</reference>
<evidence type="ECO:0000259" key="6">
    <source>
        <dbReference type="Pfam" id="PF00899"/>
    </source>
</evidence>
<keyword evidence="4 5" id="KW-0833">Ubl conjugation pathway</keyword>
<dbReference type="OrthoDB" id="1708823at2759"/>
<evidence type="ECO:0000313" key="7">
    <source>
        <dbReference type="EMBL" id="CEM23995.1"/>
    </source>
</evidence>
<dbReference type="InterPro" id="IPR030667">
    <property type="entry name" value="APP-BP1"/>
</dbReference>
<dbReference type="FunFam" id="3.40.50.720:FF:000475">
    <property type="entry name" value="NEDD8-activating enzyme E1 regulatory subunit"/>
    <property type="match status" value="1"/>
</dbReference>
<dbReference type="Proteomes" id="UP000041254">
    <property type="component" value="Unassembled WGS sequence"/>
</dbReference>
<evidence type="ECO:0000256" key="1">
    <source>
        <dbReference type="ARBA" id="ARBA00005032"/>
    </source>
</evidence>
<keyword evidence="8" id="KW-1185">Reference proteome</keyword>